<feature type="non-terminal residue" evidence="1">
    <location>
        <position position="52"/>
    </location>
</feature>
<dbReference type="EMBL" id="JANPWB010000014">
    <property type="protein sequence ID" value="KAJ1097168.1"/>
    <property type="molecule type" value="Genomic_DNA"/>
</dbReference>
<evidence type="ECO:0000313" key="2">
    <source>
        <dbReference type="Proteomes" id="UP001066276"/>
    </source>
</evidence>
<accession>A0AAV7M7Q9</accession>
<protein>
    <submittedName>
        <fullName evidence="1">Uncharacterized protein</fullName>
    </submittedName>
</protein>
<keyword evidence="2" id="KW-1185">Reference proteome</keyword>
<comment type="caution">
    <text evidence="1">The sequence shown here is derived from an EMBL/GenBank/DDBJ whole genome shotgun (WGS) entry which is preliminary data.</text>
</comment>
<proteinExistence type="predicted"/>
<gene>
    <name evidence="1" type="ORF">NDU88_002294</name>
</gene>
<organism evidence="1 2">
    <name type="scientific">Pleurodeles waltl</name>
    <name type="common">Iberian ribbed newt</name>
    <dbReference type="NCBI Taxonomy" id="8319"/>
    <lineage>
        <taxon>Eukaryota</taxon>
        <taxon>Metazoa</taxon>
        <taxon>Chordata</taxon>
        <taxon>Craniata</taxon>
        <taxon>Vertebrata</taxon>
        <taxon>Euteleostomi</taxon>
        <taxon>Amphibia</taxon>
        <taxon>Batrachia</taxon>
        <taxon>Caudata</taxon>
        <taxon>Salamandroidea</taxon>
        <taxon>Salamandridae</taxon>
        <taxon>Pleurodelinae</taxon>
        <taxon>Pleurodeles</taxon>
    </lineage>
</organism>
<evidence type="ECO:0000313" key="1">
    <source>
        <dbReference type="EMBL" id="KAJ1097168.1"/>
    </source>
</evidence>
<dbReference type="AlphaFoldDB" id="A0AAV7M7Q9"/>
<sequence length="52" mass="6189">SRRMRADVSPLSIWRLMSSVAARRAVLVLWFRLKPDWEESRMPLSSRWLVSC</sequence>
<dbReference type="Proteomes" id="UP001066276">
    <property type="component" value="Chromosome 10"/>
</dbReference>
<feature type="non-terminal residue" evidence="1">
    <location>
        <position position="1"/>
    </location>
</feature>
<name>A0AAV7M7Q9_PLEWA</name>
<reference evidence="1" key="1">
    <citation type="journal article" date="2022" name="bioRxiv">
        <title>Sequencing and chromosome-scale assembly of the giantPleurodeles waltlgenome.</title>
        <authorList>
            <person name="Brown T."/>
            <person name="Elewa A."/>
            <person name="Iarovenko S."/>
            <person name="Subramanian E."/>
            <person name="Araus A.J."/>
            <person name="Petzold A."/>
            <person name="Susuki M."/>
            <person name="Suzuki K.-i.T."/>
            <person name="Hayashi T."/>
            <person name="Toyoda A."/>
            <person name="Oliveira C."/>
            <person name="Osipova E."/>
            <person name="Leigh N.D."/>
            <person name="Simon A."/>
            <person name="Yun M.H."/>
        </authorList>
    </citation>
    <scope>NUCLEOTIDE SEQUENCE</scope>
    <source>
        <strain evidence="1">20211129_DDA</strain>
        <tissue evidence="1">Liver</tissue>
    </source>
</reference>